<feature type="region of interest" description="Disordered" evidence="1">
    <location>
        <begin position="1"/>
        <end position="36"/>
    </location>
</feature>
<name>A0A7T8GU59_CALRO</name>
<dbReference type="EMBL" id="CP045901">
    <property type="protein sequence ID" value="QQP37636.1"/>
    <property type="molecule type" value="Genomic_DNA"/>
</dbReference>
<protein>
    <submittedName>
        <fullName evidence="2">Uncharacterized protein</fullName>
    </submittedName>
</protein>
<sequence length="91" mass="10003">MPNGQSVKIWSHDEDFQHPILTPPTNHSHDGDPLQSEMRAVKSRIRENAGNPDNHSQTKAIIAGGLSEVSDDVLQGCPKKQLLRNGEKPEA</sequence>
<organism evidence="2 3">
    <name type="scientific">Caligus rogercresseyi</name>
    <name type="common">Sea louse</name>
    <dbReference type="NCBI Taxonomy" id="217165"/>
    <lineage>
        <taxon>Eukaryota</taxon>
        <taxon>Metazoa</taxon>
        <taxon>Ecdysozoa</taxon>
        <taxon>Arthropoda</taxon>
        <taxon>Crustacea</taxon>
        <taxon>Multicrustacea</taxon>
        <taxon>Hexanauplia</taxon>
        <taxon>Copepoda</taxon>
        <taxon>Siphonostomatoida</taxon>
        <taxon>Caligidae</taxon>
        <taxon>Caligus</taxon>
    </lineage>
</organism>
<proteinExistence type="predicted"/>
<dbReference type="Proteomes" id="UP000595437">
    <property type="component" value="Chromosome 12"/>
</dbReference>
<evidence type="ECO:0000256" key="1">
    <source>
        <dbReference type="SAM" id="MobiDB-lite"/>
    </source>
</evidence>
<keyword evidence="3" id="KW-1185">Reference proteome</keyword>
<accession>A0A7T8GU59</accession>
<gene>
    <name evidence="2" type="ORF">FKW44_017968</name>
</gene>
<reference evidence="3" key="1">
    <citation type="submission" date="2021-01" db="EMBL/GenBank/DDBJ databases">
        <title>Caligus Genome Assembly.</title>
        <authorList>
            <person name="Gallardo-Escarate C."/>
        </authorList>
    </citation>
    <scope>NUCLEOTIDE SEQUENCE [LARGE SCALE GENOMIC DNA]</scope>
</reference>
<dbReference type="AlphaFoldDB" id="A0A7T8GU59"/>
<evidence type="ECO:0000313" key="3">
    <source>
        <dbReference type="Proteomes" id="UP000595437"/>
    </source>
</evidence>
<evidence type="ECO:0000313" key="2">
    <source>
        <dbReference type="EMBL" id="QQP37636.1"/>
    </source>
</evidence>